<reference evidence="2 3" key="1">
    <citation type="submission" date="2023-03" db="EMBL/GenBank/DDBJ databases">
        <title>Complete genome sequences of several Auritidibacter ignavus strains isolated from ear infections.</title>
        <authorList>
            <person name="Baehr T."/>
            <person name="Baumhoegger A.M."/>
        </authorList>
    </citation>
    <scope>NUCLEOTIDE SEQUENCE [LARGE SCALE GENOMIC DNA]</scope>
    <source>
        <strain evidence="2 3">BABAE-6</strain>
    </source>
</reference>
<evidence type="ECO:0000313" key="2">
    <source>
        <dbReference type="EMBL" id="WGH93072.1"/>
    </source>
</evidence>
<dbReference type="AlphaFoldDB" id="A0AAJ6DCQ2"/>
<feature type="compositionally biased region" description="Basic and acidic residues" evidence="1">
    <location>
        <begin position="107"/>
        <end position="119"/>
    </location>
</feature>
<gene>
    <name evidence="2" type="ORF">QDX21_12390</name>
</gene>
<dbReference type="EMBL" id="CP122566">
    <property type="protein sequence ID" value="WGH93072.1"/>
    <property type="molecule type" value="Genomic_DNA"/>
</dbReference>
<dbReference type="RefSeq" id="WP_110097971.1">
    <property type="nucleotide sequence ID" value="NZ_CP122561.1"/>
</dbReference>
<evidence type="ECO:0000256" key="1">
    <source>
        <dbReference type="SAM" id="MobiDB-lite"/>
    </source>
</evidence>
<dbReference type="Proteomes" id="UP001224674">
    <property type="component" value="Chromosome"/>
</dbReference>
<proteinExistence type="predicted"/>
<organism evidence="2 3">
    <name type="scientific">Auritidibacter ignavus</name>
    <dbReference type="NCBI Taxonomy" id="678932"/>
    <lineage>
        <taxon>Bacteria</taxon>
        <taxon>Bacillati</taxon>
        <taxon>Actinomycetota</taxon>
        <taxon>Actinomycetes</taxon>
        <taxon>Micrococcales</taxon>
        <taxon>Micrococcaceae</taxon>
        <taxon>Auritidibacter</taxon>
    </lineage>
</organism>
<accession>A0AAJ6DCQ2</accession>
<feature type="region of interest" description="Disordered" evidence="1">
    <location>
        <begin position="98"/>
        <end position="119"/>
    </location>
</feature>
<evidence type="ECO:0000313" key="3">
    <source>
        <dbReference type="Proteomes" id="UP001224674"/>
    </source>
</evidence>
<protein>
    <submittedName>
        <fullName evidence="2">Uncharacterized protein</fullName>
    </submittedName>
</protein>
<dbReference type="GeneID" id="83695679"/>
<sequence>MLLLVEPHHPVRYVDMTVGRALVRRNVENRSLDTLEWETTDDYQPSEVLPAALRRGIKTGRGLIVDEGFVKTFISADVLEDARAQQRALQDELASVRRTGNQPAYEQARRHQAEIDERADSTREATLKAAVAAKQEFVAEPIKDELQQHWIAVTQRPVETYPEPSNHD</sequence>
<keyword evidence="3" id="KW-1185">Reference proteome</keyword>
<name>A0AAJ6DCQ2_9MICC</name>